<accession>A0A6P5U4A8</accession>
<evidence type="ECO:0000313" key="18">
    <source>
        <dbReference type="RefSeq" id="XP_021834161.1"/>
    </source>
</evidence>
<organism evidence="17 18">
    <name type="scientific">Prunus avium</name>
    <name type="common">Cherry</name>
    <name type="synonym">Cerasus avium</name>
    <dbReference type="NCBI Taxonomy" id="42229"/>
    <lineage>
        <taxon>Eukaryota</taxon>
        <taxon>Viridiplantae</taxon>
        <taxon>Streptophyta</taxon>
        <taxon>Embryophyta</taxon>
        <taxon>Tracheophyta</taxon>
        <taxon>Spermatophyta</taxon>
        <taxon>Magnoliopsida</taxon>
        <taxon>eudicotyledons</taxon>
        <taxon>Gunneridae</taxon>
        <taxon>Pentapetalae</taxon>
        <taxon>rosids</taxon>
        <taxon>fabids</taxon>
        <taxon>Rosales</taxon>
        <taxon>Rosaceae</taxon>
        <taxon>Amygdaloideae</taxon>
        <taxon>Amygdaleae</taxon>
        <taxon>Prunus</taxon>
    </lineage>
</organism>
<keyword evidence="12" id="KW-0325">Glycoprotein</keyword>
<keyword evidence="8" id="KW-0677">Repeat</keyword>
<dbReference type="PRINTS" id="PR00019">
    <property type="entry name" value="LEURICHRPT"/>
</dbReference>
<dbReference type="Proteomes" id="UP000515124">
    <property type="component" value="Unplaced"/>
</dbReference>
<evidence type="ECO:0000256" key="2">
    <source>
        <dbReference type="ARBA" id="ARBA00009592"/>
    </source>
</evidence>
<dbReference type="FunFam" id="3.80.10.10:FF:000041">
    <property type="entry name" value="LRR receptor-like serine/threonine-protein kinase ERECTA"/>
    <property type="match status" value="2"/>
</dbReference>
<dbReference type="Pfam" id="PF00560">
    <property type="entry name" value="LRR_1"/>
    <property type="match status" value="8"/>
</dbReference>
<dbReference type="Pfam" id="PF08263">
    <property type="entry name" value="LRRNT_2"/>
    <property type="match status" value="1"/>
</dbReference>
<feature type="transmembrane region" description="Helical" evidence="13">
    <location>
        <begin position="1002"/>
        <end position="1025"/>
    </location>
</feature>
<evidence type="ECO:0000256" key="3">
    <source>
        <dbReference type="ARBA" id="ARBA00022475"/>
    </source>
</evidence>
<keyword evidence="6 13" id="KW-0812">Transmembrane</keyword>
<evidence type="ECO:0000256" key="13">
    <source>
        <dbReference type="SAM" id="Phobius"/>
    </source>
</evidence>
<evidence type="ECO:0000256" key="9">
    <source>
        <dbReference type="ARBA" id="ARBA00022989"/>
    </source>
</evidence>
<dbReference type="InterPro" id="IPR055414">
    <property type="entry name" value="LRR_R13L4/SHOC2-like"/>
</dbReference>
<dbReference type="GeneID" id="110773957"/>
<evidence type="ECO:0000256" key="4">
    <source>
        <dbReference type="ARBA" id="ARBA00022553"/>
    </source>
</evidence>
<keyword evidence="17" id="KW-1185">Reference proteome</keyword>
<proteinExistence type="inferred from homology"/>
<gene>
    <name evidence="18" type="primary">LOC110773957</name>
</gene>
<keyword evidence="9 13" id="KW-1133">Transmembrane helix</keyword>
<evidence type="ECO:0000256" key="8">
    <source>
        <dbReference type="ARBA" id="ARBA00022737"/>
    </source>
</evidence>
<evidence type="ECO:0000256" key="11">
    <source>
        <dbReference type="ARBA" id="ARBA00023170"/>
    </source>
</evidence>
<keyword evidence="5" id="KW-0433">Leucine-rich repeat</keyword>
<evidence type="ECO:0000256" key="10">
    <source>
        <dbReference type="ARBA" id="ARBA00023136"/>
    </source>
</evidence>
<evidence type="ECO:0000256" key="12">
    <source>
        <dbReference type="ARBA" id="ARBA00023180"/>
    </source>
</evidence>
<dbReference type="FunFam" id="3.80.10.10:FF:001347">
    <property type="entry name" value="LRR receptor-like serine/threonine-protein kinase GSO2"/>
    <property type="match status" value="1"/>
</dbReference>
<evidence type="ECO:0000256" key="14">
    <source>
        <dbReference type="SAM" id="SignalP"/>
    </source>
</evidence>
<protein>
    <submittedName>
        <fullName evidence="18">Receptor-like protein 12</fullName>
    </submittedName>
</protein>
<dbReference type="InterPro" id="IPR003591">
    <property type="entry name" value="Leu-rich_rpt_typical-subtyp"/>
</dbReference>
<dbReference type="GO" id="GO:0005886">
    <property type="term" value="C:plasma membrane"/>
    <property type="evidence" value="ECO:0007669"/>
    <property type="project" value="UniProtKB-SubCell"/>
</dbReference>
<keyword evidence="10 13" id="KW-0472">Membrane</keyword>
<dbReference type="InterPro" id="IPR013210">
    <property type="entry name" value="LRR_N_plant-typ"/>
</dbReference>
<evidence type="ECO:0000256" key="5">
    <source>
        <dbReference type="ARBA" id="ARBA00022614"/>
    </source>
</evidence>
<sequence>MKGDGRCLKLLLAFSILFQQNVNGGEVGHNHSLRDAKVTMRCIERERQALLAFKRVLVDGFNYLSSWGSEAQKQDCCRWEGVYCSNQTGHVIQLGLADLQGKMISPKLIELQHLQYLDLEFIDFNGSQIPDFIGSLTNLRYLSLSSCNLVGQIPSSFGNLTQLQHLDLGYNQLQAENLNWLPALSSLTYLDLSGANLSTLDFALINFNGSQIPVFIGSLTNLRYLSLSSCNLVGQIPDFIGSLTNLRNLSLSSCNLVGQIPSSFRNLTQLQNLDLSYNQLQAENLNWLGNLTQLQNLDLAYNQLQAENLNWLPALSSLTDLDLSGNNLSTVFDWPEAVLNKLPKLVDLHLMSCSLPPPPTPILSITLSKTNSSTSLAHVSLRNNHLTSPIFLWLSNYSTSLFTLGLSNNNLTDLIPDFNGNMSSLEYLDLSDNQIEGANPNSFARLCNLRTLQLQTNHLSGQLSKFVQLLPRCAQNSLEELYLSENVLAGSLNNLTSFSSLQFLDLHANQLSGKIPESIGQMSQLQYIDFSINSLKGVVSETHFSKLSKLIFLDLSSNSLVLNFHSDWVPPFQLDYINLASCKVGPVFPKWLQTQKHTSKLDISNAGISDILPSWFWSNFHNADVINLSQNLIRGIFTNLTVEFTYNLELHLSSNQIEGPFPSTLSQASYLDLSNNKISGSLSFLCESAYMNLAFLNLSSNNFYGDLPDCGSQLAALVMLDLSYNAFSGKIPVTIGSLWQIATLKLRSNRFIGELPSSLKNCTRLQVIDLGDNELSGSIPKWLGVSLKNLVILMLSSNHFNGSMPSQLCHLTRIQILDFSVNNISGSIPKCLNNLTTLAQKGNPSLSSIHIYDRSDKTTAPTIYEDDASFIWKGRMQTYKATLRLVKRIDLSSNRLTGEIPSQITPEIGNLESLDSLDLSRNQIDGRIPTSLARIDRLSFLDLSYNNLSGKIPTGTQLQSFDPLDYAKNPELCGPPLKKMCADQNEQTDLSNEEDKDEFITLGFYISLGIGFATGFWGVCGTLIFNRPWR</sequence>
<reference evidence="18" key="1">
    <citation type="submission" date="2025-08" db="UniProtKB">
        <authorList>
            <consortium name="RefSeq"/>
        </authorList>
    </citation>
    <scope>IDENTIFICATION</scope>
</reference>
<feature type="chain" id="PRO_5028370463" evidence="14">
    <location>
        <begin position="25"/>
        <end position="1030"/>
    </location>
</feature>
<dbReference type="PANTHER" id="PTHR48063:SF101">
    <property type="entry name" value="LRR RECEPTOR-LIKE SERINE_THREONINE-PROTEIN KINASE FLS2"/>
    <property type="match status" value="1"/>
</dbReference>
<dbReference type="SUPFAM" id="SSF52058">
    <property type="entry name" value="L domain-like"/>
    <property type="match status" value="3"/>
</dbReference>
<dbReference type="Gene3D" id="3.80.10.10">
    <property type="entry name" value="Ribonuclease Inhibitor"/>
    <property type="match status" value="4"/>
</dbReference>
<dbReference type="PANTHER" id="PTHR48063">
    <property type="entry name" value="LRR RECEPTOR-LIKE KINASE"/>
    <property type="match status" value="1"/>
</dbReference>
<dbReference type="InterPro" id="IPR001611">
    <property type="entry name" value="Leu-rich_rpt"/>
</dbReference>
<keyword evidence="4" id="KW-0597">Phosphoprotein</keyword>
<keyword evidence="7 14" id="KW-0732">Signal</keyword>
<dbReference type="FunFam" id="3.80.10.10:FF:000722">
    <property type="entry name" value="Leucine-rich repeat receptor-like protein kinase"/>
    <property type="match status" value="1"/>
</dbReference>
<dbReference type="FunFam" id="3.80.10.10:FF:000095">
    <property type="entry name" value="LRR receptor-like serine/threonine-protein kinase GSO1"/>
    <property type="match status" value="1"/>
</dbReference>
<feature type="domain" description="Disease resistance R13L4/SHOC-2-like LRR" evidence="16">
    <location>
        <begin position="211"/>
        <end position="394"/>
    </location>
</feature>
<evidence type="ECO:0000256" key="1">
    <source>
        <dbReference type="ARBA" id="ARBA00004251"/>
    </source>
</evidence>
<evidence type="ECO:0000259" key="16">
    <source>
        <dbReference type="Pfam" id="PF23598"/>
    </source>
</evidence>
<comment type="subcellular location">
    <subcellularLocation>
        <location evidence="1">Cell membrane</location>
        <topology evidence="1">Single-pass type I membrane protein</topology>
    </subcellularLocation>
</comment>
<dbReference type="AlphaFoldDB" id="A0A6P5U4A8"/>
<feature type="domain" description="Leucine-rich repeat-containing N-terminal plant-type" evidence="15">
    <location>
        <begin position="45"/>
        <end position="85"/>
    </location>
</feature>
<dbReference type="Pfam" id="PF23598">
    <property type="entry name" value="LRR_14"/>
    <property type="match status" value="1"/>
</dbReference>
<evidence type="ECO:0000256" key="7">
    <source>
        <dbReference type="ARBA" id="ARBA00022729"/>
    </source>
</evidence>
<dbReference type="InterPro" id="IPR032675">
    <property type="entry name" value="LRR_dom_sf"/>
</dbReference>
<evidence type="ECO:0000256" key="6">
    <source>
        <dbReference type="ARBA" id="ARBA00022692"/>
    </source>
</evidence>
<dbReference type="Pfam" id="PF13855">
    <property type="entry name" value="LRR_8"/>
    <property type="match status" value="2"/>
</dbReference>
<dbReference type="PROSITE" id="PS51450">
    <property type="entry name" value="LRR"/>
    <property type="match status" value="1"/>
</dbReference>
<keyword evidence="3" id="KW-1003">Cell membrane</keyword>
<evidence type="ECO:0000313" key="17">
    <source>
        <dbReference type="Proteomes" id="UP000515124"/>
    </source>
</evidence>
<dbReference type="RefSeq" id="XP_021834161.1">
    <property type="nucleotide sequence ID" value="XM_021978469.1"/>
</dbReference>
<comment type="similarity">
    <text evidence="2">Belongs to the RLP family.</text>
</comment>
<dbReference type="SMART" id="SM00365">
    <property type="entry name" value="LRR_SD22"/>
    <property type="match status" value="9"/>
</dbReference>
<dbReference type="KEGG" id="pavi:110773957"/>
<keyword evidence="11" id="KW-0675">Receptor</keyword>
<dbReference type="SMART" id="SM00369">
    <property type="entry name" value="LRR_TYP"/>
    <property type="match status" value="13"/>
</dbReference>
<name>A0A6P5U4A8_PRUAV</name>
<dbReference type="InterPro" id="IPR046956">
    <property type="entry name" value="RLP23-like"/>
</dbReference>
<feature type="signal peptide" evidence="14">
    <location>
        <begin position="1"/>
        <end position="24"/>
    </location>
</feature>
<evidence type="ECO:0000259" key="15">
    <source>
        <dbReference type="Pfam" id="PF08263"/>
    </source>
</evidence>